<dbReference type="Proteomes" id="UP000771736">
    <property type="component" value="Unassembled WGS sequence"/>
</dbReference>
<keyword evidence="9 12" id="KW-0238">DNA-binding</keyword>
<feature type="domain" description="HNH Cas9-type" evidence="14">
    <location>
        <begin position="692"/>
        <end position="850"/>
    </location>
</feature>
<feature type="binding site" evidence="12">
    <location>
        <position position="682"/>
    </location>
    <ligand>
        <name>Mg(2+)</name>
        <dbReference type="ChEBI" id="CHEBI:18420"/>
        <label>1</label>
    </ligand>
</feature>
<evidence type="ECO:0000256" key="1">
    <source>
        <dbReference type="ARBA" id="ARBA00001946"/>
    </source>
</evidence>
<feature type="coiled-coil region" evidence="13">
    <location>
        <begin position="687"/>
        <end position="714"/>
    </location>
</feature>
<evidence type="ECO:0000313" key="16">
    <source>
        <dbReference type="Proteomes" id="UP000771736"/>
    </source>
</evidence>
<dbReference type="EC" id="3.1.-.-" evidence="12"/>
<keyword evidence="13" id="KW-0175">Coiled coil</keyword>
<sequence length="1380" mass="159972">MRKILGLDLGTTSIGWALVNEADNDNESSSIIRLGVRVNPLTVDEKSNFEKGKAITTNSDRQQRHGARINLQRYKLRRQNLRNLLQDQGWLCNDTLYEEGKGTTFETYKLRAKAAEEMISLHEFARVLFMLNKKRGYKSNRKANNKEEGQLFDGMTIAKKLYEEHLTPAEYSFQLLSKGKKFAQDYYRSDLIAELERIWNEQKKYYPEILTDEFKQQLEGKTKVNTNKIFLAKYGIYSADLKGLDRKLQPLKWRIEALKQQVSKEILAFVISDLKGQIANTSGLLGAISDRSKELYFNKQTVGQYLWASLEENPHISIKNKPFYRQDYLDEFEKLWETQAAFHKQLTPELKHEIRDIIIFYQRPLKSKKGLISVCELEQRKVKVTIDGKEKEITIGPKVAPKSSPVFQEFRIWQNINNILLINNDTNEKHSLDEKERNLLYQELSVKVKLSKTDVLKILNKKGKQWDLNYKEVEGNRTQAILFDCYNRIISLTGHEECDFKKLRASEIRHYVTTIFKNLGFNTDILDFNPSLVKHELEKQPMYMLWHLLYSYESDNSRTGNEALLRKLETDFGFPKEYATELCDVVFEDDYSNLSVKAMRKILPYLEVGNDYSQACAYAGYKHSRRSLTKEELDQKVYKERLELLPKNSLRNPVVEKILNQMINVINTIIDEYGKPDEIRIEMARELKSSAAEREKATRAISQANAENQRIREILERDFALSYISRNDIIKYKLYQELEANGFKTLYSDTYISKEKLFSKDFDVEHIIPKARLFDDSFSNKTLEARDINLAKSNKTAFDFVQEKYGTEGAEAYKKKLDILLLKEVISRAKYNKLLMKEADIPSEFIERDLRNTQYIAKKACEILGELVKTVTPTTGEVTSRLREDWQLVDVMKELNFEKYQKLGLAEIVEDRDGRKIKRIKDWTKRNDHRHHAMDALTIAFTKPAFIQYLNNLNARSNKSNSIYAIENKELHREDNKLKFNAPIPIHEFRAETKRHLSAILISIKAKNKVMTQNVNKIKTKQGVIKKIQLTPRGALHNETIYGTKKRPIITMVKVGAALDEATINKISNLTIREALLKRLAEYNGDAKKAFAGKNSLEKNPIYLNEEKTKVLPALVKTVEWETYHPIRKPITPDLKIEKVIDKGIRKILKARLAKFNGDAKKAFSNLDENPIYIDEAKKIALKRVSIEGVLSAIPLHTLKDQAGKPIIGKDGKPVLGNYVQTSNNHHIAFYYDEDGNLQDNAVSFFEAAERKSQGIPIVDKNYNHDKGWSFLFTMKQNEYFVFPNEATGFIPTEVNLMDEANYDMISPNLYRVQTISKIIYDKSIIRDYLFRHHLETTVERIPNLKGITYKQLKSLPHLKGIVKVRINAIGKIVAIGEYD</sequence>
<dbReference type="PROSITE" id="PS51749">
    <property type="entry name" value="HNH_CAS9"/>
    <property type="match status" value="1"/>
</dbReference>
<dbReference type="InterPro" id="IPR003615">
    <property type="entry name" value="HNH_nuc"/>
</dbReference>
<dbReference type="Pfam" id="PF13395">
    <property type="entry name" value="HNH_4"/>
    <property type="match status" value="1"/>
</dbReference>
<feature type="active site" description="Proton acceptor for HNH nuclease domain" evidence="12">
    <location>
        <position position="766"/>
    </location>
</feature>
<feature type="binding site" evidence="12">
    <location>
        <position position="8"/>
    </location>
    <ligand>
        <name>Mg(2+)</name>
        <dbReference type="ChEBI" id="CHEBI:18420"/>
        <label>1</label>
    </ligand>
</feature>
<comment type="domain">
    <text evidence="12">Has 2 endonuclease domains. The discontinuous RuvC-like domain cleaves the target DNA noncomplementary to crRNA while the HNH nuclease domain cleaves the target DNA complementary to crRNA.</text>
</comment>
<evidence type="ECO:0000256" key="9">
    <source>
        <dbReference type="ARBA" id="ARBA00023125"/>
    </source>
</evidence>
<keyword evidence="8 12" id="KW-0051">Antiviral defense</keyword>
<reference evidence="15" key="1">
    <citation type="submission" date="2020-04" db="EMBL/GenBank/DDBJ databases">
        <title>Deep metagenomics examines the oral microbiome during advanced dental caries in children, revealing novel taxa and co-occurrences with host molecules.</title>
        <authorList>
            <person name="Baker J.L."/>
            <person name="Morton J.T."/>
            <person name="Dinis M."/>
            <person name="Alvarez R."/>
            <person name="Tran N.C."/>
            <person name="Knight R."/>
            <person name="Edlund A."/>
        </authorList>
    </citation>
    <scope>NUCLEOTIDE SEQUENCE</scope>
    <source>
        <strain evidence="15">JCVI_44_bin.5</strain>
    </source>
</reference>
<dbReference type="InterPro" id="IPR041383">
    <property type="entry name" value="RuvC_III"/>
</dbReference>
<dbReference type="InterPro" id="IPR028629">
    <property type="entry name" value="Cas9"/>
</dbReference>
<keyword evidence="6 12" id="KW-0460">Magnesium</keyword>
<dbReference type="HAMAP" id="MF_01480">
    <property type="entry name" value="Cas9"/>
    <property type="match status" value="1"/>
</dbReference>
<feature type="binding site" evidence="12">
    <location>
        <position position="686"/>
    </location>
    <ligand>
        <name>Mg(2+)</name>
        <dbReference type="ChEBI" id="CHEBI:18420"/>
        <label>2</label>
    </ligand>
</feature>
<comment type="similarity">
    <text evidence="12">Belongs to the CRISPR-associated Cas9 family.</text>
</comment>
<gene>
    <name evidence="12 15" type="primary">cas9</name>
    <name evidence="15" type="ORF">HXN26_09715</name>
</gene>
<dbReference type="GO" id="GO:0004519">
    <property type="term" value="F:endonuclease activity"/>
    <property type="evidence" value="ECO:0007669"/>
    <property type="project" value="UniProtKB-UniRule"/>
</dbReference>
<organism evidence="15 16">
    <name type="scientific">Prevotella aurantiaca</name>
    <dbReference type="NCBI Taxonomy" id="596085"/>
    <lineage>
        <taxon>Bacteria</taxon>
        <taxon>Pseudomonadati</taxon>
        <taxon>Bacteroidota</taxon>
        <taxon>Bacteroidia</taxon>
        <taxon>Bacteroidales</taxon>
        <taxon>Prevotellaceae</taxon>
        <taxon>Prevotella</taxon>
    </lineage>
</organism>
<evidence type="ECO:0000256" key="13">
    <source>
        <dbReference type="SAM" id="Coils"/>
    </source>
</evidence>
<accession>A0A930N0E7</accession>
<dbReference type="Gene3D" id="3.30.420.10">
    <property type="entry name" value="Ribonuclease H-like superfamily/Ribonuclease H"/>
    <property type="match status" value="3"/>
</dbReference>
<dbReference type="EMBL" id="JABZSJ010000068">
    <property type="protein sequence ID" value="MBF1385105.1"/>
    <property type="molecule type" value="Genomic_DNA"/>
</dbReference>
<comment type="cofactor">
    <cofactor evidence="1 12">
        <name>Mg(2+)</name>
        <dbReference type="ChEBI" id="CHEBI:18420"/>
    </cofactor>
</comment>
<evidence type="ECO:0000259" key="14">
    <source>
        <dbReference type="PROSITE" id="PS51749"/>
    </source>
</evidence>
<protein>
    <recommendedName>
        <fullName evidence="12">CRISPR-associated endonuclease Cas9</fullName>
        <ecNumber evidence="12">3.1.-.-</ecNumber>
    </recommendedName>
</protein>
<comment type="function">
    <text evidence="12">CRISPR (clustered regularly interspaced short palindromic repeat) is an adaptive immune system that provides protection against mobile genetic elements (viruses, transposable elements and conjugative plasmids). CRISPR clusters contain spacers, sequences complementary to antecedent mobile elements, and target invading nucleic acids. CRISPR clusters are transcribed and processed into CRISPR RNA (crRNA). In type II CRISPR systems correct processing of pre-crRNA requires a trans-encoded small RNA (tracrRNA), endogenous ribonuclease 3 (rnc) and this protein. The tracrRNA serves as a guide for ribonuclease 3-aided processing of pre-crRNA. Subsequently Cas9/crRNA/tracrRNA endonucleolytically cleaves linear or circular dsDNA target complementary to the spacer; Cas9 is inactive in the absence of the 2 guide RNAs (gRNA). Cas9 recognizes the protospacer adjacent motif (PAM) in the CRISPR repeat sequences to help distinguish self versus nonself, as targets within the bacterial CRISPR locus do not have PAMs. PAM recognition is also required for catalytic activity.</text>
</comment>
<evidence type="ECO:0000256" key="8">
    <source>
        <dbReference type="ARBA" id="ARBA00023118"/>
    </source>
</evidence>
<proteinExistence type="inferred from homology"/>
<evidence type="ECO:0000256" key="12">
    <source>
        <dbReference type="HAMAP-Rule" id="MF_01480"/>
    </source>
</evidence>
<dbReference type="GO" id="GO:0043571">
    <property type="term" value="P:maintenance of CRISPR repeat elements"/>
    <property type="evidence" value="ECO:0007669"/>
    <property type="project" value="UniProtKB-UniRule"/>
</dbReference>
<feature type="binding site" evidence="12">
    <location>
        <position position="8"/>
    </location>
    <ligand>
        <name>Mg(2+)</name>
        <dbReference type="ChEBI" id="CHEBI:18420"/>
        <label>2</label>
    </ligand>
</feature>
<evidence type="ECO:0000256" key="4">
    <source>
        <dbReference type="ARBA" id="ARBA00022759"/>
    </source>
</evidence>
<keyword evidence="4 12" id="KW-0255">Endonuclease</keyword>
<keyword evidence="5 12" id="KW-0378">Hydrolase</keyword>
<dbReference type="GO" id="GO:0016787">
    <property type="term" value="F:hydrolase activity"/>
    <property type="evidence" value="ECO:0007669"/>
    <property type="project" value="UniProtKB-KW"/>
</dbReference>
<evidence type="ECO:0000256" key="2">
    <source>
        <dbReference type="ARBA" id="ARBA00022722"/>
    </source>
</evidence>
<dbReference type="GO" id="GO:0003677">
    <property type="term" value="F:DNA binding"/>
    <property type="evidence" value="ECO:0007669"/>
    <property type="project" value="UniProtKB-UniRule"/>
</dbReference>
<dbReference type="GO" id="GO:0003723">
    <property type="term" value="F:RNA binding"/>
    <property type="evidence" value="ECO:0007669"/>
    <property type="project" value="UniProtKB-UniRule"/>
</dbReference>
<keyword evidence="7 12" id="KW-0694">RNA-binding</keyword>
<keyword evidence="2 12" id="KW-0540">Nuclease</keyword>
<evidence type="ECO:0000256" key="11">
    <source>
        <dbReference type="ARBA" id="ARBA00046380"/>
    </source>
</evidence>
<keyword evidence="3 12" id="KW-0479">Metal-binding</keyword>
<evidence type="ECO:0000256" key="7">
    <source>
        <dbReference type="ARBA" id="ARBA00022884"/>
    </source>
</evidence>
<dbReference type="RefSeq" id="WP_273161005.1">
    <property type="nucleotide sequence ID" value="NZ_JABZSJ010000068.1"/>
</dbReference>
<dbReference type="NCBIfam" id="TIGR01865">
    <property type="entry name" value="cas_Csn1"/>
    <property type="match status" value="2"/>
</dbReference>
<dbReference type="InterPro" id="IPR033114">
    <property type="entry name" value="HNH_CAS9"/>
</dbReference>
<dbReference type="Pfam" id="PF18541">
    <property type="entry name" value="RuvC_III"/>
    <property type="match status" value="1"/>
</dbReference>
<dbReference type="GO" id="GO:0051607">
    <property type="term" value="P:defense response to virus"/>
    <property type="evidence" value="ECO:0007669"/>
    <property type="project" value="UniProtKB-UniRule"/>
</dbReference>
<keyword evidence="10" id="KW-0464">Manganese</keyword>
<evidence type="ECO:0000256" key="6">
    <source>
        <dbReference type="ARBA" id="ARBA00022842"/>
    </source>
</evidence>
<evidence type="ECO:0000313" key="15">
    <source>
        <dbReference type="EMBL" id="MBF1385105.1"/>
    </source>
</evidence>
<dbReference type="GO" id="GO:0046872">
    <property type="term" value="F:metal ion binding"/>
    <property type="evidence" value="ECO:0007669"/>
    <property type="project" value="UniProtKB-UniRule"/>
</dbReference>
<evidence type="ECO:0000256" key="10">
    <source>
        <dbReference type="ARBA" id="ARBA00023211"/>
    </source>
</evidence>
<feature type="binding site" evidence="12">
    <location>
        <position position="932"/>
    </location>
    <ligand>
        <name>Mg(2+)</name>
        <dbReference type="ChEBI" id="CHEBI:18420"/>
        <label>2</label>
    </ligand>
</feature>
<comment type="subunit">
    <text evidence="11 12">Monomer. Binds crRNA and tracrRNA.</text>
</comment>
<feature type="active site" description="For RuvC-like nuclease domain" evidence="12">
    <location>
        <position position="8"/>
    </location>
</feature>
<name>A0A930N0E7_9BACT</name>
<feature type="binding site" evidence="12">
    <location>
        <position position="686"/>
    </location>
    <ligand>
        <name>Mg(2+)</name>
        <dbReference type="ChEBI" id="CHEBI:18420"/>
        <label>1</label>
    </ligand>
</feature>
<dbReference type="InterPro" id="IPR036397">
    <property type="entry name" value="RNaseH_sf"/>
</dbReference>
<comment type="caution">
    <text evidence="15">The sequence shown here is derived from an EMBL/GenBank/DDBJ whole genome shotgun (WGS) entry which is preliminary data.</text>
</comment>
<evidence type="ECO:0000256" key="5">
    <source>
        <dbReference type="ARBA" id="ARBA00022801"/>
    </source>
</evidence>
<evidence type="ECO:0000256" key="3">
    <source>
        <dbReference type="ARBA" id="ARBA00022723"/>
    </source>
</evidence>